<evidence type="ECO:0000259" key="3">
    <source>
        <dbReference type="PROSITE" id="PS50110"/>
    </source>
</evidence>
<dbReference type="PANTHER" id="PTHR44591">
    <property type="entry name" value="STRESS RESPONSE REGULATOR PROTEIN 1"/>
    <property type="match status" value="1"/>
</dbReference>
<dbReference type="AlphaFoldDB" id="A0A1M5FLF6"/>
<feature type="modified residue" description="4-aspartylphosphate" evidence="2">
    <location>
        <position position="58"/>
    </location>
</feature>
<dbReference type="CDD" id="cd00156">
    <property type="entry name" value="REC"/>
    <property type="match status" value="1"/>
</dbReference>
<dbReference type="Proteomes" id="UP000183945">
    <property type="component" value="Unassembled WGS sequence"/>
</dbReference>
<dbReference type="EMBL" id="FQVT01000003">
    <property type="protein sequence ID" value="SHF92333.1"/>
    <property type="molecule type" value="Genomic_DNA"/>
</dbReference>
<dbReference type="RefSeq" id="WP_072878215.1">
    <property type="nucleotide sequence ID" value="NZ_FQVT01000003.1"/>
</dbReference>
<name>A0A1M5FLF6_SALEC</name>
<accession>A0A1M5FLF6</accession>
<sequence>MITTPLRIILVEDEETDAVLIQRQIKKIVESVEINVVDDIDAFKRVFMNSLPDVVISDYNLPTCTGLDILELSKDMDADVPFIFVTGAIDDDELAANTILAGASGFVLKKHMDRLGEKLEPLLKRVVYNMVQNQELRERIRKNKIAVNQIYSYLDEIKSDDREQRKNISKIRENIGKFNIDNDVR</sequence>
<evidence type="ECO:0000256" key="1">
    <source>
        <dbReference type="ARBA" id="ARBA00022553"/>
    </source>
</evidence>
<dbReference type="GO" id="GO:0000160">
    <property type="term" value="P:phosphorelay signal transduction system"/>
    <property type="evidence" value="ECO:0007669"/>
    <property type="project" value="InterPro"/>
</dbReference>
<dbReference type="InterPro" id="IPR050595">
    <property type="entry name" value="Bact_response_regulator"/>
</dbReference>
<proteinExistence type="predicted"/>
<dbReference type="SMART" id="SM00448">
    <property type="entry name" value="REC"/>
    <property type="match status" value="1"/>
</dbReference>
<keyword evidence="5" id="KW-1185">Reference proteome</keyword>
<dbReference type="OrthoDB" id="794741at2"/>
<gene>
    <name evidence="4" type="ORF">SAMN05444483_103246</name>
</gene>
<dbReference type="SUPFAM" id="SSF52172">
    <property type="entry name" value="CheY-like"/>
    <property type="match status" value="1"/>
</dbReference>
<evidence type="ECO:0000313" key="4">
    <source>
        <dbReference type="EMBL" id="SHF92333.1"/>
    </source>
</evidence>
<dbReference type="InterPro" id="IPR011006">
    <property type="entry name" value="CheY-like_superfamily"/>
</dbReference>
<protein>
    <submittedName>
        <fullName evidence="4">CheY chemotaxis protein or a CheY-like REC (Receiver) domain</fullName>
    </submittedName>
</protein>
<keyword evidence="1 2" id="KW-0597">Phosphoprotein</keyword>
<dbReference type="InterPro" id="IPR001789">
    <property type="entry name" value="Sig_transdc_resp-reg_receiver"/>
</dbReference>
<dbReference type="Gene3D" id="3.40.50.2300">
    <property type="match status" value="1"/>
</dbReference>
<evidence type="ECO:0000256" key="2">
    <source>
        <dbReference type="PROSITE-ProRule" id="PRU00169"/>
    </source>
</evidence>
<dbReference type="PROSITE" id="PS50110">
    <property type="entry name" value="RESPONSE_REGULATORY"/>
    <property type="match status" value="1"/>
</dbReference>
<dbReference type="STRING" id="1073325.SAMN05444483_103246"/>
<dbReference type="PANTHER" id="PTHR44591:SF3">
    <property type="entry name" value="RESPONSE REGULATORY DOMAIN-CONTAINING PROTEIN"/>
    <property type="match status" value="1"/>
</dbReference>
<evidence type="ECO:0000313" key="5">
    <source>
        <dbReference type="Proteomes" id="UP000183945"/>
    </source>
</evidence>
<reference evidence="5" key="1">
    <citation type="submission" date="2016-11" db="EMBL/GenBank/DDBJ databases">
        <authorList>
            <person name="Varghese N."/>
            <person name="Submissions S."/>
        </authorList>
    </citation>
    <scope>NUCLEOTIDE SEQUENCE [LARGE SCALE GENOMIC DNA]</scope>
    <source>
        <strain evidence="5">DSM 24579</strain>
    </source>
</reference>
<organism evidence="4 5">
    <name type="scientific">Salegentibacter echinorum</name>
    <dbReference type="NCBI Taxonomy" id="1073325"/>
    <lineage>
        <taxon>Bacteria</taxon>
        <taxon>Pseudomonadati</taxon>
        <taxon>Bacteroidota</taxon>
        <taxon>Flavobacteriia</taxon>
        <taxon>Flavobacteriales</taxon>
        <taxon>Flavobacteriaceae</taxon>
        <taxon>Salegentibacter</taxon>
    </lineage>
</organism>
<dbReference type="Pfam" id="PF00072">
    <property type="entry name" value="Response_reg"/>
    <property type="match status" value="1"/>
</dbReference>
<feature type="domain" description="Response regulatory" evidence="3">
    <location>
        <begin position="7"/>
        <end position="124"/>
    </location>
</feature>